<organism evidence="6">
    <name type="scientific">Bellilinea caldifistulae</name>
    <dbReference type="NCBI Taxonomy" id="360411"/>
    <lineage>
        <taxon>Bacteria</taxon>
        <taxon>Bacillati</taxon>
        <taxon>Chloroflexota</taxon>
        <taxon>Anaerolineae</taxon>
        <taxon>Anaerolineales</taxon>
        <taxon>Anaerolineaceae</taxon>
        <taxon>Bellilinea</taxon>
    </lineage>
</organism>
<comment type="caution">
    <text evidence="6">The sequence shown here is derived from an EMBL/GenBank/DDBJ whole genome shotgun (WGS) entry which is preliminary data.</text>
</comment>
<gene>
    <name evidence="6" type="ORF">ENT17_06590</name>
</gene>
<keyword evidence="4" id="KW-0804">Transcription</keyword>
<dbReference type="Gene3D" id="1.10.10.10">
    <property type="entry name" value="Winged helix-like DNA-binding domain superfamily/Winged helix DNA-binding domain"/>
    <property type="match status" value="1"/>
</dbReference>
<proteinExistence type="inferred from homology"/>
<dbReference type="InterPro" id="IPR036388">
    <property type="entry name" value="WH-like_DNA-bd_sf"/>
</dbReference>
<keyword evidence="3" id="KW-0238">DNA-binding</keyword>
<comment type="similarity">
    <text evidence="1">Belongs to the LysR transcriptional regulatory family.</text>
</comment>
<evidence type="ECO:0000256" key="3">
    <source>
        <dbReference type="ARBA" id="ARBA00023125"/>
    </source>
</evidence>
<dbReference type="SUPFAM" id="SSF46785">
    <property type="entry name" value="Winged helix' DNA-binding domain"/>
    <property type="match status" value="1"/>
</dbReference>
<name>A0A7C4Q3Y1_9CHLR</name>
<evidence type="ECO:0000313" key="6">
    <source>
        <dbReference type="EMBL" id="HGS87273.1"/>
    </source>
</evidence>
<evidence type="ECO:0000256" key="1">
    <source>
        <dbReference type="ARBA" id="ARBA00009437"/>
    </source>
</evidence>
<keyword evidence="2" id="KW-0805">Transcription regulation</keyword>
<evidence type="ECO:0000256" key="2">
    <source>
        <dbReference type="ARBA" id="ARBA00023015"/>
    </source>
</evidence>
<dbReference type="SUPFAM" id="SSF53850">
    <property type="entry name" value="Periplasmic binding protein-like II"/>
    <property type="match status" value="1"/>
</dbReference>
<dbReference type="PANTHER" id="PTHR30126:SF39">
    <property type="entry name" value="HTH-TYPE TRANSCRIPTIONAL REGULATOR CYSL"/>
    <property type="match status" value="1"/>
</dbReference>
<dbReference type="InterPro" id="IPR000847">
    <property type="entry name" value="LysR_HTH_N"/>
</dbReference>
<dbReference type="PRINTS" id="PR00039">
    <property type="entry name" value="HTHLYSR"/>
</dbReference>
<sequence>MIELDKFYLYRRLIMFDPHQLRVFIVAAETLNFSQAAKKLNLSQPAVTQTIQALENQLGEALFLRSGRKFQLSQAGENFLPVARQLVTLNLRARELVDASRGQISGLLTIACSTTPGKYVLPVVVGNFLRKYPRVSAQCLVMSRAAALEMLEKGEAHFAFSSSIDEFDHHYEFRPFITDPIRLIVPADHPWAMRGEIEVEELRNERFILREECAGTFRVVKEVLARHGINIHELPLVLRMGNSEAIAVAVQRGVGVGFVSQMVLQNLILPDVRMVSIRGVHLEQQIYMTRHRLNPISSAAAVFWDDIFTHQQEIQAELGSRFQPVSE</sequence>
<reference evidence="6" key="1">
    <citation type="journal article" date="2020" name="mSystems">
        <title>Genome- and Community-Level Interaction Insights into Carbon Utilization and Element Cycling Functions of Hydrothermarchaeota in Hydrothermal Sediment.</title>
        <authorList>
            <person name="Zhou Z."/>
            <person name="Liu Y."/>
            <person name="Xu W."/>
            <person name="Pan J."/>
            <person name="Luo Z.H."/>
            <person name="Li M."/>
        </authorList>
    </citation>
    <scope>NUCLEOTIDE SEQUENCE [LARGE SCALE GENOMIC DNA]</scope>
    <source>
        <strain evidence="6">SpSt-556</strain>
    </source>
</reference>
<dbReference type="Gene3D" id="3.40.190.290">
    <property type="match status" value="1"/>
</dbReference>
<dbReference type="PROSITE" id="PS50931">
    <property type="entry name" value="HTH_LYSR"/>
    <property type="match status" value="1"/>
</dbReference>
<dbReference type="GO" id="GO:0000976">
    <property type="term" value="F:transcription cis-regulatory region binding"/>
    <property type="evidence" value="ECO:0007669"/>
    <property type="project" value="TreeGrafter"/>
</dbReference>
<dbReference type="AlphaFoldDB" id="A0A7C4Q3Y1"/>
<dbReference type="Pfam" id="PF00126">
    <property type="entry name" value="HTH_1"/>
    <property type="match status" value="1"/>
</dbReference>
<dbReference type="PANTHER" id="PTHR30126">
    <property type="entry name" value="HTH-TYPE TRANSCRIPTIONAL REGULATOR"/>
    <property type="match status" value="1"/>
</dbReference>
<evidence type="ECO:0000259" key="5">
    <source>
        <dbReference type="PROSITE" id="PS50931"/>
    </source>
</evidence>
<dbReference type="InterPro" id="IPR036390">
    <property type="entry name" value="WH_DNA-bd_sf"/>
</dbReference>
<protein>
    <submittedName>
        <fullName evidence="6">LysR family transcriptional regulator</fullName>
    </submittedName>
</protein>
<feature type="domain" description="HTH lysR-type" evidence="5">
    <location>
        <begin position="16"/>
        <end position="73"/>
    </location>
</feature>
<dbReference type="GO" id="GO:0003700">
    <property type="term" value="F:DNA-binding transcription factor activity"/>
    <property type="evidence" value="ECO:0007669"/>
    <property type="project" value="InterPro"/>
</dbReference>
<dbReference type="FunFam" id="1.10.10.10:FF:000001">
    <property type="entry name" value="LysR family transcriptional regulator"/>
    <property type="match status" value="1"/>
</dbReference>
<dbReference type="Pfam" id="PF03466">
    <property type="entry name" value="LysR_substrate"/>
    <property type="match status" value="1"/>
</dbReference>
<accession>A0A7C4Q3Y1</accession>
<evidence type="ECO:0000256" key="4">
    <source>
        <dbReference type="ARBA" id="ARBA00023163"/>
    </source>
</evidence>
<dbReference type="EMBL" id="DSXR01000067">
    <property type="protein sequence ID" value="HGS87273.1"/>
    <property type="molecule type" value="Genomic_DNA"/>
</dbReference>
<dbReference type="InterPro" id="IPR005119">
    <property type="entry name" value="LysR_subst-bd"/>
</dbReference>